<keyword evidence="8" id="KW-0433">Leucine-rich repeat</keyword>
<evidence type="ECO:0000256" key="19">
    <source>
        <dbReference type="ARBA" id="ARBA00023180"/>
    </source>
</evidence>
<dbReference type="SMART" id="SM00220">
    <property type="entry name" value="S_TKc"/>
    <property type="match status" value="1"/>
</dbReference>
<dbReference type="Pfam" id="PF13855">
    <property type="entry name" value="LRR_8"/>
    <property type="match status" value="3"/>
</dbReference>
<evidence type="ECO:0000313" key="28">
    <source>
        <dbReference type="Proteomes" id="UP000026961"/>
    </source>
</evidence>
<keyword evidence="5" id="KW-1003">Cell membrane</keyword>
<keyword evidence="7" id="KW-0597">Phosphoprotein</keyword>
<organism evidence="27">
    <name type="scientific">Oryza glumipatula</name>
    <dbReference type="NCBI Taxonomy" id="40148"/>
    <lineage>
        <taxon>Eukaryota</taxon>
        <taxon>Viridiplantae</taxon>
        <taxon>Streptophyta</taxon>
        <taxon>Embryophyta</taxon>
        <taxon>Tracheophyta</taxon>
        <taxon>Spermatophyta</taxon>
        <taxon>Magnoliopsida</taxon>
        <taxon>Liliopsida</taxon>
        <taxon>Poales</taxon>
        <taxon>Poaceae</taxon>
        <taxon>BOP clade</taxon>
        <taxon>Oryzoideae</taxon>
        <taxon>Oryzeae</taxon>
        <taxon>Oryzinae</taxon>
        <taxon>Oryza</taxon>
    </lineage>
</organism>
<dbReference type="FunFam" id="3.80.10.10:FF:000101">
    <property type="entry name" value="LRR receptor-like serine/threonine-protein kinase ERECTA"/>
    <property type="match status" value="1"/>
</dbReference>
<evidence type="ECO:0000256" key="13">
    <source>
        <dbReference type="ARBA" id="ARBA00022741"/>
    </source>
</evidence>
<dbReference type="Gene3D" id="1.20.1280.50">
    <property type="match status" value="1"/>
</dbReference>
<dbReference type="InterPro" id="IPR000719">
    <property type="entry name" value="Prot_kinase_dom"/>
</dbReference>
<dbReference type="eggNOG" id="ENOG502QPYS">
    <property type="taxonomic scope" value="Eukaryota"/>
</dbReference>
<feature type="binding site" evidence="22">
    <location>
        <position position="811"/>
    </location>
    <ligand>
        <name>ATP</name>
        <dbReference type="ChEBI" id="CHEBI:30616"/>
    </ligand>
</feature>
<evidence type="ECO:0000256" key="9">
    <source>
        <dbReference type="ARBA" id="ARBA00022679"/>
    </source>
</evidence>
<dbReference type="Gene3D" id="3.80.10.10">
    <property type="entry name" value="Ribonuclease Inhibitor"/>
    <property type="match status" value="4"/>
</dbReference>
<reference evidence="27" key="1">
    <citation type="submission" date="2015-04" db="UniProtKB">
        <authorList>
            <consortium name="EnsemblPlants"/>
        </authorList>
    </citation>
    <scope>IDENTIFICATION</scope>
</reference>
<evidence type="ECO:0000256" key="24">
    <source>
        <dbReference type="SAM" id="SignalP"/>
    </source>
</evidence>
<dbReference type="Proteomes" id="UP000026961">
    <property type="component" value="Chromosome 11"/>
</dbReference>
<evidence type="ECO:0000256" key="7">
    <source>
        <dbReference type="ARBA" id="ARBA00022553"/>
    </source>
</evidence>
<feature type="compositionally biased region" description="Basic and acidic residues" evidence="23">
    <location>
        <begin position="1094"/>
        <end position="1103"/>
    </location>
</feature>
<dbReference type="SMART" id="SM00369">
    <property type="entry name" value="LRR_TYP"/>
    <property type="match status" value="13"/>
</dbReference>
<dbReference type="SUPFAM" id="SSF81383">
    <property type="entry name" value="F-box domain"/>
    <property type="match status" value="1"/>
</dbReference>
<dbReference type="Pfam" id="PF00560">
    <property type="entry name" value="LRR_1"/>
    <property type="match status" value="4"/>
</dbReference>
<evidence type="ECO:0000256" key="8">
    <source>
        <dbReference type="ARBA" id="ARBA00022614"/>
    </source>
</evidence>
<dbReference type="SMART" id="SM00256">
    <property type="entry name" value="FBOX"/>
    <property type="match status" value="1"/>
</dbReference>
<evidence type="ECO:0000256" key="15">
    <source>
        <dbReference type="ARBA" id="ARBA00022840"/>
    </source>
</evidence>
<dbReference type="PROSITE" id="PS00108">
    <property type="entry name" value="PROTEIN_KINASE_ST"/>
    <property type="match status" value="1"/>
</dbReference>
<evidence type="ECO:0000256" key="3">
    <source>
        <dbReference type="ARBA" id="ARBA00008684"/>
    </source>
</evidence>
<keyword evidence="12" id="KW-0677">Repeat</keyword>
<reference evidence="27" key="2">
    <citation type="submission" date="2018-05" db="EMBL/GenBank/DDBJ databases">
        <title>OgluRS3 (Oryza glumaepatula Reference Sequence Version 3).</title>
        <authorList>
            <person name="Zhang J."/>
            <person name="Kudrna D."/>
            <person name="Lee S."/>
            <person name="Talag J."/>
            <person name="Welchert J."/>
            <person name="Wing R.A."/>
        </authorList>
    </citation>
    <scope>NUCLEOTIDE SEQUENCE [LARGE SCALE GENOMIC DNA]</scope>
</reference>
<comment type="similarity">
    <text evidence="3">Belongs to the protein kinase superfamily. Ser/Thr protein kinase family.</text>
</comment>
<dbReference type="InterPro" id="IPR013210">
    <property type="entry name" value="LRR_N_plant-typ"/>
</dbReference>
<evidence type="ECO:0000256" key="6">
    <source>
        <dbReference type="ARBA" id="ARBA00022527"/>
    </source>
</evidence>
<dbReference type="PROSITE" id="PS00107">
    <property type="entry name" value="PROTEIN_KINASE_ATP"/>
    <property type="match status" value="1"/>
</dbReference>
<dbReference type="GO" id="GO:0005886">
    <property type="term" value="C:plasma membrane"/>
    <property type="evidence" value="ECO:0007669"/>
    <property type="project" value="UniProtKB-SubCell"/>
</dbReference>
<dbReference type="STRING" id="40148.A0A0E0BGK0"/>
<keyword evidence="15 22" id="KW-0067">ATP-binding</keyword>
<dbReference type="SUPFAM" id="SSF56112">
    <property type="entry name" value="Protein kinase-like (PK-like)"/>
    <property type="match status" value="1"/>
</dbReference>
<evidence type="ECO:0000256" key="16">
    <source>
        <dbReference type="ARBA" id="ARBA00022989"/>
    </source>
</evidence>
<accession>A0A0E0BGK0</accession>
<dbReference type="Gene3D" id="1.10.510.10">
    <property type="entry name" value="Transferase(Phosphotransferase) domain 1"/>
    <property type="match status" value="1"/>
</dbReference>
<evidence type="ECO:0000256" key="11">
    <source>
        <dbReference type="ARBA" id="ARBA00022729"/>
    </source>
</evidence>
<keyword evidence="18" id="KW-0675">Receptor</keyword>
<evidence type="ECO:0000256" key="17">
    <source>
        <dbReference type="ARBA" id="ARBA00023136"/>
    </source>
</evidence>
<dbReference type="Pfam" id="PF00646">
    <property type="entry name" value="F-box"/>
    <property type="match status" value="1"/>
</dbReference>
<dbReference type="InterPro" id="IPR001611">
    <property type="entry name" value="Leu-rich_rpt"/>
</dbReference>
<dbReference type="SMART" id="SM00365">
    <property type="entry name" value="LRR_SD22"/>
    <property type="match status" value="8"/>
</dbReference>
<dbReference type="FunFam" id="3.80.10.10:FF:000041">
    <property type="entry name" value="LRR receptor-like serine/threonine-protein kinase ERECTA"/>
    <property type="match status" value="1"/>
</dbReference>
<dbReference type="InterPro" id="IPR008271">
    <property type="entry name" value="Ser/Thr_kinase_AS"/>
</dbReference>
<evidence type="ECO:0000256" key="1">
    <source>
        <dbReference type="ARBA" id="ARBA00004162"/>
    </source>
</evidence>
<dbReference type="Pfam" id="PF08263">
    <property type="entry name" value="LRRNT_2"/>
    <property type="match status" value="1"/>
</dbReference>
<dbReference type="Gramene" id="OGLUM11G06080.1">
    <property type="protein sequence ID" value="OGLUM11G06080.1"/>
    <property type="gene ID" value="OGLUM11G06080"/>
</dbReference>
<dbReference type="InterPro" id="IPR001810">
    <property type="entry name" value="F-box_dom"/>
</dbReference>
<evidence type="ECO:0000256" key="21">
    <source>
        <dbReference type="ARBA" id="ARBA00048679"/>
    </source>
</evidence>
<comment type="catalytic activity">
    <reaction evidence="20">
        <text>L-threonyl-[protein] + ATP = O-phospho-L-threonyl-[protein] + ADP + H(+)</text>
        <dbReference type="Rhea" id="RHEA:46608"/>
        <dbReference type="Rhea" id="RHEA-COMP:11060"/>
        <dbReference type="Rhea" id="RHEA-COMP:11605"/>
        <dbReference type="ChEBI" id="CHEBI:15378"/>
        <dbReference type="ChEBI" id="CHEBI:30013"/>
        <dbReference type="ChEBI" id="CHEBI:30616"/>
        <dbReference type="ChEBI" id="CHEBI:61977"/>
        <dbReference type="ChEBI" id="CHEBI:456216"/>
        <dbReference type="EC" id="2.7.11.1"/>
    </reaction>
</comment>
<feature type="signal peptide" evidence="24">
    <location>
        <begin position="1"/>
        <end position="23"/>
    </location>
</feature>
<evidence type="ECO:0000256" key="12">
    <source>
        <dbReference type="ARBA" id="ARBA00022737"/>
    </source>
</evidence>
<dbReference type="PROSITE" id="PS51450">
    <property type="entry name" value="LRR"/>
    <property type="match status" value="1"/>
</dbReference>
<evidence type="ECO:0000256" key="10">
    <source>
        <dbReference type="ARBA" id="ARBA00022692"/>
    </source>
</evidence>
<comment type="subcellular location">
    <subcellularLocation>
        <location evidence="1">Cell membrane</location>
        <topology evidence="1">Single-pass membrane protein</topology>
    </subcellularLocation>
    <subcellularLocation>
        <location evidence="2">Membrane</location>
        <topology evidence="2">Single-pass type I membrane protein</topology>
    </subcellularLocation>
</comment>
<dbReference type="GO" id="GO:0033612">
    <property type="term" value="F:receptor serine/threonine kinase binding"/>
    <property type="evidence" value="ECO:0007669"/>
    <property type="project" value="TreeGrafter"/>
</dbReference>
<dbReference type="FunFam" id="1.10.510.10:FF:000358">
    <property type="entry name" value="Putative leucine-rich repeat receptor-like serine/threonine-protein kinase"/>
    <property type="match status" value="1"/>
</dbReference>
<dbReference type="SUPFAM" id="SSF52058">
    <property type="entry name" value="L domain-like"/>
    <property type="match status" value="1"/>
</dbReference>
<name>A0A0E0BGK0_9ORYZ</name>
<dbReference type="PROSITE" id="PS50011">
    <property type="entry name" value="PROTEIN_KINASE_DOM"/>
    <property type="match status" value="1"/>
</dbReference>
<dbReference type="FunFam" id="3.30.200.20:FF:000661">
    <property type="entry name" value="Serine-threonine protein kinase plant-type"/>
    <property type="match status" value="1"/>
</dbReference>
<keyword evidence="10" id="KW-0812">Transmembrane</keyword>
<evidence type="ECO:0000256" key="23">
    <source>
        <dbReference type="SAM" id="MobiDB-lite"/>
    </source>
</evidence>
<dbReference type="InterPro" id="IPR017441">
    <property type="entry name" value="Protein_kinase_ATP_BS"/>
</dbReference>
<feature type="chain" id="PRO_5002354543" description="non-specific serine/threonine protein kinase" evidence="24">
    <location>
        <begin position="24"/>
        <end position="1441"/>
    </location>
</feature>
<dbReference type="PANTHER" id="PTHR48056">
    <property type="entry name" value="LRR RECEPTOR-LIKE SERINE/THREONINE-PROTEIN KINASE-RELATED"/>
    <property type="match status" value="1"/>
</dbReference>
<keyword evidence="16" id="KW-1133">Transmembrane helix</keyword>
<evidence type="ECO:0000256" key="18">
    <source>
        <dbReference type="ARBA" id="ARBA00023170"/>
    </source>
</evidence>
<keyword evidence="13 22" id="KW-0547">Nucleotide-binding</keyword>
<dbReference type="FunFam" id="3.80.10.10:FF:000317">
    <property type="entry name" value="Inactive leucine-rich repeat receptor-like protein kinase"/>
    <property type="match status" value="1"/>
</dbReference>
<evidence type="ECO:0000256" key="4">
    <source>
        <dbReference type="ARBA" id="ARBA00012513"/>
    </source>
</evidence>
<evidence type="ECO:0000313" key="27">
    <source>
        <dbReference type="EnsemblPlants" id="OGLUM11G06080.1"/>
    </source>
</evidence>
<feature type="region of interest" description="Disordered" evidence="23">
    <location>
        <begin position="1063"/>
        <end position="1103"/>
    </location>
</feature>
<dbReference type="InterPro" id="IPR032675">
    <property type="entry name" value="LRR_dom_sf"/>
</dbReference>
<dbReference type="InterPro" id="IPR036047">
    <property type="entry name" value="F-box-like_dom_sf"/>
</dbReference>
<feature type="domain" description="F-box" evidence="26">
    <location>
        <begin position="1142"/>
        <end position="1197"/>
    </location>
</feature>
<evidence type="ECO:0000259" key="25">
    <source>
        <dbReference type="PROSITE" id="PS50011"/>
    </source>
</evidence>
<dbReference type="InterPro" id="IPR011009">
    <property type="entry name" value="Kinase-like_dom_sf"/>
</dbReference>
<keyword evidence="14" id="KW-0418">Kinase</keyword>
<evidence type="ECO:0000256" key="2">
    <source>
        <dbReference type="ARBA" id="ARBA00004479"/>
    </source>
</evidence>
<keyword evidence="6" id="KW-0723">Serine/threonine-protein kinase</keyword>
<comment type="catalytic activity">
    <reaction evidence="21">
        <text>L-seryl-[protein] + ATP = O-phospho-L-seryl-[protein] + ADP + H(+)</text>
        <dbReference type="Rhea" id="RHEA:17989"/>
        <dbReference type="Rhea" id="RHEA-COMP:9863"/>
        <dbReference type="Rhea" id="RHEA-COMP:11604"/>
        <dbReference type="ChEBI" id="CHEBI:15378"/>
        <dbReference type="ChEBI" id="CHEBI:29999"/>
        <dbReference type="ChEBI" id="CHEBI:30616"/>
        <dbReference type="ChEBI" id="CHEBI:83421"/>
        <dbReference type="ChEBI" id="CHEBI:456216"/>
        <dbReference type="EC" id="2.7.11.1"/>
    </reaction>
</comment>
<dbReference type="InterPro" id="IPR050647">
    <property type="entry name" value="Plant_LRR-RLKs"/>
</dbReference>
<dbReference type="Gene3D" id="3.30.200.20">
    <property type="entry name" value="Phosphorylase Kinase, domain 1"/>
    <property type="match status" value="1"/>
</dbReference>
<evidence type="ECO:0000256" key="22">
    <source>
        <dbReference type="PROSITE-ProRule" id="PRU10141"/>
    </source>
</evidence>
<evidence type="ECO:0000256" key="5">
    <source>
        <dbReference type="ARBA" id="ARBA00022475"/>
    </source>
</evidence>
<dbReference type="SUPFAM" id="SSF52047">
    <property type="entry name" value="RNI-like"/>
    <property type="match status" value="2"/>
</dbReference>
<keyword evidence="17" id="KW-0472">Membrane</keyword>
<evidence type="ECO:0000256" key="14">
    <source>
        <dbReference type="ARBA" id="ARBA00022777"/>
    </source>
</evidence>
<dbReference type="PANTHER" id="PTHR48056:SF73">
    <property type="entry name" value="LRR RECEPTOR-LIKE SERINE_THREONINE-PROTEIN KINASE EFR"/>
    <property type="match status" value="1"/>
</dbReference>
<keyword evidence="11 24" id="KW-0732">Signal</keyword>
<dbReference type="EnsemblPlants" id="OGLUM11G06080.1">
    <property type="protein sequence ID" value="OGLUM11G06080.1"/>
    <property type="gene ID" value="OGLUM11G06080"/>
</dbReference>
<feature type="domain" description="Protein kinase" evidence="25">
    <location>
        <begin position="783"/>
        <end position="1118"/>
    </location>
</feature>
<dbReference type="InterPro" id="IPR003591">
    <property type="entry name" value="Leu-rich_rpt_typical-subtyp"/>
</dbReference>
<keyword evidence="9" id="KW-0808">Transferase</keyword>
<protein>
    <recommendedName>
        <fullName evidence="4">non-specific serine/threonine protein kinase</fullName>
        <ecNumber evidence="4">2.7.11.1</ecNumber>
    </recommendedName>
</protein>
<keyword evidence="28" id="KW-1185">Reference proteome</keyword>
<dbReference type="Pfam" id="PF00069">
    <property type="entry name" value="Pkinase"/>
    <property type="match status" value="1"/>
</dbReference>
<dbReference type="PROSITE" id="PS50181">
    <property type="entry name" value="FBOX"/>
    <property type="match status" value="1"/>
</dbReference>
<dbReference type="GO" id="GO:0004674">
    <property type="term" value="F:protein serine/threonine kinase activity"/>
    <property type="evidence" value="ECO:0007669"/>
    <property type="project" value="UniProtKB-KW"/>
</dbReference>
<evidence type="ECO:0000256" key="20">
    <source>
        <dbReference type="ARBA" id="ARBA00047899"/>
    </source>
</evidence>
<evidence type="ECO:0000259" key="26">
    <source>
        <dbReference type="PROSITE" id="PS50181"/>
    </source>
</evidence>
<dbReference type="EC" id="2.7.11.1" evidence="4"/>
<proteinExistence type="inferred from homology"/>
<dbReference type="GO" id="GO:0005524">
    <property type="term" value="F:ATP binding"/>
    <property type="evidence" value="ECO:0007669"/>
    <property type="project" value="UniProtKB-UniRule"/>
</dbReference>
<sequence length="1441" mass="158383">MATTSSACVSIAVLVVVLSSTSCYSSLSPTTTANGSSDTDLAALLAFKSQLTDPVGVLTSNWSTSTSFCHWRGVTCSRRRRHRRVTGLSLPHTPLHGPITPLLGNLSFLSFLRLTNTNLTASIPADLGKLRRLRHLCLGENNLSGRIPPDLGNLARLEVLELGSNQLSGQIPPELLLHLHNLRVISLEGNSLSGQIPPFLFNNTPSLRYLSFGNNSLSGPIPDGVASLSQLEILDMQYNQLSSLVPQALYNMSWLRVMALAGNGNLTGPIPNNNQTFRLPMLRFISLAQNRIAGRFPAGIASCQYLREIYLYSNSFVDVLPTWLAKLSRLEVVSLGGNNLVGTIPAVLSNLTRLAVLELSFGNLVGNIPPEIGLLQKLVYLFLSANQLSGSVPRTLGNIVALQKLVLSHNNLEGNMGFLSSLSECRQLEDLVLDHNSFVGALPDHLGNLSARLISFIADHNKLTGSLPEKMSNLSSLELIDLGYNQLTGAIPESIATMRNVGLLDVSNNDILGPLPTQIGTLLNLQRLFLERNKISGSIPDSIGNLSRLDYIDLSNNQLSGKIPASLFQLHNLIQINLSCNSIVGALPADIAGLRQIDQIDVSSNFLNGSIPESLGQLNMLTYLILSHNSLEGSIPSTLQSLTSLTWLDLSSNNLSGSIPMFLENLTDLTMLNLSFNRLEGPIPEGGIFSNNLTRQSLIGNAGLCGSPRLGFSPCLKKSHPYSRPLLKLLLPAILVASGILAVFLYLMFEKKHKKAKAYGDMADVIGPQLLSYHDLVLATENFSDDNLLGSGGFGKVFKGQLGSGLVVAIKVLDMKLEHSIRIFDAECHILRMARHRNLIKILNTCSNMDFKALVLEFMPNGSLEKLLHCSEGTMQLGFLERLNIMLDVSMAVHYLHHEHYEVVLHCDLKPSNVLFDNDMTAHVADFGIAKLLLGDDNSMIVASMSGTVGYMAPEYGSMGKASRKSDVFSYGIMLLEVFTGRRPMDAMFLGDLSLREWVHQTEEDQGGIHRMDICDTESGSEDKKKTPSIAVWRTDELFIVVVHPTGAGMWWTEELAGVSRGWTSRGRGAPASDSTAGDASSEEPRLGASAAPRRAEDRREVEAATQPLVKPGDHPISSCLCVAQCPGYARHLFDGMSPSEECGIDDLPDELLQQILSLLSADEAVKTCVLSRRWRHLWKSTDILRVAFSTERWKSSDEFKKFVNHLVLLRGISPLRELDLRFNARRYEDVVHDGGSDPYQCVMLWVMYAVMCRVQVLKIHNLDQIDIEVYKGMPLVSPHLTKIELSGIELKNCFLNFSSCPALKELYFTKNCGFDSVYEILSRYEVSDDSESVLLGGLTEAENLKLIAGPNIEYKSMVELETEENDNPLWKPAAISEHLKVVKVHCKEVDEGVYKIGKWLSTLDIKVIIKQRKQSPKLHRSTATGSCSCKHPNLPAWRGM</sequence>
<keyword evidence="19" id="KW-0325">Glycoprotein</keyword>